<evidence type="ECO:0000259" key="13">
    <source>
        <dbReference type="PROSITE" id="PS50262"/>
    </source>
</evidence>
<evidence type="ECO:0000313" key="15">
    <source>
        <dbReference type="Proteomes" id="UP000838756"/>
    </source>
</evidence>
<evidence type="ECO:0000256" key="1">
    <source>
        <dbReference type="ARBA" id="ARBA00004141"/>
    </source>
</evidence>
<dbReference type="PRINTS" id="PR00237">
    <property type="entry name" value="GPCRRHODOPSN"/>
</dbReference>
<dbReference type="PROSITE" id="PS00237">
    <property type="entry name" value="G_PROTEIN_RECEP_F1_1"/>
    <property type="match status" value="1"/>
</dbReference>
<proteinExistence type="inferred from homology"/>
<keyword evidence="10" id="KW-0844">Vision</keyword>
<dbReference type="EMBL" id="CAKXAJ010026361">
    <property type="protein sequence ID" value="CAH2267516.1"/>
    <property type="molecule type" value="Genomic_DNA"/>
</dbReference>
<dbReference type="PROSITE" id="PS50262">
    <property type="entry name" value="G_PROTEIN_RECEP_F1_2"/>
    <property type="match status" value="1"/>
</dbReference>
<evidence type="ECO:0000256" key="12">
    <source>
        <dbReference type="SAM" id="Phobius"/>
    </source>
</evidence>
<dbReference type="InterPro" id="IPR050125">
    <property type="entry name" value="GPCR_opsins"/>
</dbReference>
<keyword evidence="9 11" id="KW-0807">Transducer</keyword>
<feature type="domain" description="G-protein coupled receptors family 1 profile" evidence="13">
    <location>
        <begin position="46"/>
        <end position="178"/>
    </location>
</feature>
<keyword evidence="3 11" id="KW-0812">Transmembrane</keyword>
<feature type="transmembrane region" description="Helical" evidence="12">
    <location>
        <begin position="67"/>
        <end position="92"/>
    </location>
</feature>
<keyword evidence="5 11" id="KW-0297">G-protein coupled receptor</keyword>
<dbReference type="InterPro" id="IPR017452">
    <property type="entry name" value="GPCR_Rhodpsn_7TM"/>
</dbReference>
<reference evidence="14" key="1">
    <citation type="submission" date="2022-03" db="EMBL/GenBank/DDBJ databases">
        <authorList>
            <person name="Lindestad O."/>
        </authorList>
    </citation>
    <scope>NUCLEOTIDE SEQUENCE</scope>
</reference>
<evidence type="ECO:0000256" key="3">
    <source>
        <dbReference type="ARBA" id="ARBA00022692"/>
    </source>
</evidence>
<accession>A0A8S4SFY2</accession>
<evidence type="ECO:0000313" key="14">
    <source>
        <dbReference type="EMBL" id="CAH2267516.1"/>
    </source>
</evidence>
<keyword evidence="7 11" id="KW-0675">Receptor</keyword>
<evidence type="ECO:0000256" key="8">
    <source>
        <dbReference type="ARBA" id="ARBA00023180"/>
    </source>
</evidence>
<keyword evidence="6 12" id="KW-0472">Membrane</keyword>
<dbReference type="AlphaFoldDB" id="A0A8S4SFY2"/>
<dbReference type="Pfam" id="PF00001">
    <property type="entry name" value="7tm_1"/>
    <property type="match status" value="1"/>
</dbReference>
<dbReference type="InterPro" id="IPR000276">
    <property type="entry name" value="GPCR_Rhodpsn"/>
</dbReference>
<comment type="similarity">
    <text evidence="2 11">Belongs to the G-protein coupled receptor 1 family.</text>
</comment>
<evidence type="ECO:0000256" key="5">
    <source>
        <dbReference type="ARBA" id="ARBA00023040"/>
    </source>
</evidence>
<dbReference type="SUPFAM" id="SSF81321">
    <property type="entry name" value="Family A G protein-coupled receptor-like"/>
    <property type="match status" value="1"/>
</dbReference>
<evidence type="ECO:0000256" key="7">
    <source>
        <dbReference type="ARBA" id="ARBA00023170"/>
    </source>
</evidence>
<sequence>MASYDGAFNDTVVMEYGDGFPLLMPRWGYVVSAFVLFIIGFFGFFLNLMVILLMFKDRQLWTPLNIILFNLVCSDFSVSVLGNPLTLISALFHRWVFGHTMCVLYGFFMALLGITSITTLTVISFERYLMVTRPLSSRHLSSKGAVLSVVFIWSYSLALTTPPLMGWGNYVNEAANIR</sequence>
<feature type="transmembrane region" description="Helical" evidence="12">
    <location>
        <begin position="104"/>
        <end position="125"/>
    </location>
</feature>
<gene>
    <name evidence="14" type="primary">jg22604</name>
    <name evidence="14" type="ORF">PAEG_LOCUS26034</name>
</gene>
<evidence type="ECO:0000256" key="10">
    <source>
        <dbReference type="ARBA" id="ARBA00023305"/>
    </source>
</evidence>
<protein>
    <submittedName>
        <fullName evidence="14">Jg22604 protein</fullName>
    </submittedName>
</protein>
<dbReference type="GO" id="GO:0007601">
    <property type="term" value="P:visual perception"/>
    <property type="evidence" value="ECO:0007669"/>
    <property type="project" value="UniProtKB-KW"/>
</dbReference>
<name>A0A8S4SFY2_9NEOP</name>
<dbReference type="Gene3D" id="1.20.1070.10">
    <property type="entry name" value="Rhodopsin 7-helix transmembrane proteins"/>
    <property type="match status" value="1"/>
</dbReference>
<dbReference type="GO" id="GO:0016020">
    <property type="term" value="C:membrane"/>
    <property type="evidence" value="ECO:0007669"/>
    <property type="project" value="UniProtKB-SubCell"/>
</dbReference>
<evidence type="ECO:0000256" key="6">
    <source>
        <dbReference type="ARBA" id="ARBA00023136"/>
    </source>
</evidence>
<evidence type="ECO:0000256" key="2">
    <source>
        <dbReference type="ARBA" id="ARBA00010663"/>
    </source>
</evidence>
<dbReference type="OrthoDB" id="2101615at2759"/>
<dbReference type="GO" id="GO:0004930">
    <property type="term" value="F:G protein-coupled receptor activity"/>
    <property type="evidence" value="ECO:0007669"/>
    <property type="project" value="UniProtKB-KW"/>
</dbReference>
<keyword evidence="8" id="KW-0325">Glycoprotein</keyword>
<dbReference type="PANTHER" id="PTHR24240">
    <property type="entry name" value="OPSIN"/>
    <property type="match status" value="1"/>
</dbReference>
<evidence type="ECO:0000256" key="4">
    <source>
        <dbReference type="ARBA" id="ARBA00022989"/>
    </source>
</evidence>
<keyword evidence="4 12" id="KW-1133">Transmembrane helix</keyword>
<feature type="transmembrane region" description="Helical" evidence="12">
    <location>
        <begin position="145"/>
        <end position="165"/>
    </location>
</feature>
<organism evidence="14 15">
    <name type="scientific">Pararge aegeria aegeria</name>
    <dbReference type="NCBI Taxonomy" id="348720"/>
    <lineage>
        <taxon>Eukaryota</taxon>
        <taxon>Metazoa</taxon>
        <taxon>Ecdysozoa</taxon>
        <taxon>Arthropoda</taxon>
        <taxon>Hexapoda</taxon>
        <taxon>Insecta</taxon>
        <taxon>Pterygota</taxon>
        <taxon>Neoptera</taxon>
        <taxon>Endopterygota</taxon>
        <taxon>Lepidoptera</taxon>
        <taxon>Glossata</taxon>
        <taxon>Ditrysia</taxon>
        <taxon>Papilionoidea</taxon>
        <taxon>Nymphalidae</taxon>
        <taxon>Satyrinae</taxon>
        <taxon>Satyrini</taxon>
        <taxon>Parargina</taxon>
        <taxon>Pararge</taxon>
    </lineage>
</organism>
<dbReference type="Proteomes" id="UP000838756">
    <property type="component" value="Unassembled WGS sequence"/>
</dbReference>
<keyword evidence="15" id="KW-1185">Reference proteome</keyword>
<evidence type="ECO:0000256" key="11">
    <source>
        <dbReference type="RuleBase" id="RU000688"/>
    </source>
</evidence>
<comment type="caution">
    <text evidence="14">The sequence shown here is derived from an EMBL/GenBank/DDBJ whole genome shotgun (WGS) entry which is preliminary data.</text>
</comment>
<evidence type="ECO:0000256" key="9">
    <source>
        <dbReference type="ARBA" id="ARBA00023224"/>
    </source>
</evidence>
<keyword evidence="10" id="KW-0716">Sensory transduction</keyword>
<comment type="subcellular location">
    <subcellularLocation>
        <location evidence="1">Membrane</location>
        <topology evidence="1">Multi-pass membrane protein</topology>
    </subcellularLocation>
</comment>
<feature type="transmembrane region" description="Helical" evidence="12">
    <location>
        <begin position="27"/>
        <end position="55"/>
    </location>
</feature>